<evidence type="ECO:0000259" key="7">
    <source>
        <dbReference type="Pfam" id="PF16050"/>
    </source>
</evidence>
<comment type="similarity">
    <text evidence="2">Belongs to the CDC73 family.</text>
</comment>
<dbReference type="Proteomes" id="UP000077115">
    <property type="component" value="Unassembled WGS sequence"/>
</dbReference>
<organism evidence="8 9">
    <name type="scientific">Batrachochytrium dendrobatidis (strain JEL423)</name>
    <dbReference type="NCBI Taxonomy" id="403673"/>
    <lineage>
        <taxon>Eukaryota</taxon>
        <taxon>Fungi</taxon>
        <taxon>Fungi incertae sedis</taxon>
        <taxon>Chytridiomycota</taxon>
        <taxon>Chytridiomycota incertae sedis</taxon>
        <taxon>Chytridiomycetes</taxon>
        <taxon>Rhizophydiales</taxon>
        <taxon>Rhizophydiales incertae sedis</taxon>
        <taxon>Batrachochytrium</taxon>
    </lineage>
</organism>
<dbReference type="Pfam" id="PF16050">
    <property type="entry name" value="CDC73_N"/>
    <property type="match status" value="1"/>
</dbReference>
<comment type="subcellular location">
    <subcellularLocation>
        <location evidence="1">Nucleus</location>
    </subcellularLocation>
</comment>
<sequence>MSEPFVTVLRKANVTGIQPSLWIDAQGTLATSEMDLATHVTLNLSSTSSNPIFKLTDASGYKEYTIWTVLFFFMKKELDHPSYLRLLGKSTSGRDAAPVSFIDRKDLLDYLAGATESSANMRPAGPSKSDSLGAAEVSASTTQEAFLGDLQRKRMLVTKETRMDLEIVKRMQVLEKTVNTAASVMSISGPKNFANIQKLAYDKFIRAKDVRSSQAAAKNSLQKTLNTKQAPTSIKKSSQKHAKHVSKQAKEIMPIIIVPAAAQSVLTLYNVKEFLIDQKFIPTDTYRNRGENKPVDVTLERDPMKLAPGAHQKFLVLDSVETLRPHDWDRVVAVITMGQEWQFRGWKWEKPVEIFHNGEY</sequence>
<accession>A0A177WM73</accession>
<dbReference type="EMBL" id="DS022305">
    <property type="protein sequence ID" value="OAJ41218.1"/>
    <property type="molecule type" value="Genomic_DNA"/>
</dbReference>
<feature type="domain" description="Paf1 complex subunit Cdc73 N-terminal" evidence="7">
    <location>
        <begin position="62"/>
        <end position="225"/>
    </location>
</feature>
<evidence type="ECO:0000259" key="6">
    <source>
        <dbReference type="Pfam" id="PF05179"/>
    </source>
</evidence>
<dbReference type="Gene3D" id="3.40.50.11990">
    <property type="entry name" value="RNA polymerase II accessory factor, Cdc73 C-terminal domain"/>
    <property type="match status" value="1"/>
</dbReference>
<keyword evidence="3" id="KW-0804">Transcription</keyword>
<reference evidence="8 9" key="2">
    <citation type="submission" date="2016-05" db="EMBL/GenBank/DDBJ databases">
        <title>Lineage-specific infection strategies underlie the spectrum of fungal disease in amphibians.</title>
        <authorList>
            <person name="Cuomo C.A."/>
            <person name="Farrer R.A."/>
            <person name="James T."/>
            <person name="Longcore J."/>
            <person name="Birren B."/>
        </authorList>
    </citation>
    <scope>NUCLEOTIDE SEQUENCE [LARGE SCALE GENOMIC DNA]</scope>
    <source>
        <strain evidence="8 9">JEL423</strain>
    </source>
</reference>
<dbReference type="VEuPathDB" id="FungiDB:BDEG_24852"/>
<dbReference type="PANTHER" id="PTHR12466:SF8">
    <property type="entry name" value="PARAFIBROMIN"/>
    <property type="match status" value="1"/>
</dbReference>
<dbReference type="InterPro" id="IPR038103">
    <property type="entry name" value="CDC73_C_sf"/>
</dbReference>
<gene>
    <name evidence="8" type="ORF">BDEG_24852</name>
</gene>
<dbReference type="GO" id="GO:0006368">
    <property type="term" value="P:transcription elongation by RNA polymerase II"/>
    <property type="evidence" value="ECO:0007669"/>
    <property type="project" value="InterPro"/>
</dbReference>
<evidence type="ECO:0000313" key="8">
    <source>
        <dbReference type="EMBL" id="OAJ41218.1"/>
    </source>
</evidence>
<dbReference type="PANTHER" id="PTHR12466">
    <property type="entry name" value="CDC73 DOMAIN PROTEIN"/>
    <property type="match status" value="1"/>
</dbReference>
<dbReference type="GO" id="GO:0000993">
    <property type="term" value="F:RNA polymerase II complex binding"/>
    <property type="evidence" value="ECO:0007669"/>
    <property type="project" value="TreeGrafter"/>
</dbReference>
<dbReference type="InterPro" id="IPR032041">
    <property type="entry name" value="Cdc73_N"/>
</dbReference>
<dbReference type="OrthoDB" id="2186602at2759"/>
<dbReference type="GO" id="GO:0032968">
    <property type="term" value="P:positive regulation of transcription elongation by RNA polymerase II"/>
    <property type="evidence" value="ECO:0007669"/>
    <property type="project" value="TreeGrafter"/>
</dbReference>
<evidence type="ECO:0008006" key="10">
    <source>
        <dbReference type="Google" id="ProtNLM"/>
    </source>
</evidence>
<evidence type="ECO:0000256" key="4">
    <source>
        <dbReference type="ARBA" id="ARBA00023242"/>
    </source>
</evidence>
<dbReference type="InterPro" id="IPR031336">
    <property type="entry name" value="CDC73_C"/>
</dbReference>
<name>A0A177WM73_BATDL</name>
<proteinExistence type="inferred from homology"/>
<dbReference type="eggNOG" id="KOG3786">
    <property type="taxonomic scope" value="Eukaryota"/>
</dbReference>
<evidence type="ECO:0000313" key="9">
    <source>
        <dbReference type="Proteomes" id="UP000077115"/>
    </source>
</evidence>
<evidence type="ECO:0000256" key="5">
    <source>
        <dbReference type="SAM" id="MobiDB-lite"/>
    </source>
</evidence>
<dbReference type="STRING" id="403673.A0A177WM73"/>
<reference evidence="8 9" key="1">
    <citation type="submission" date="2006-10" db="EMBL/GenBank/DDBJ databases">
        <title>The Genome Sequence of Batrachochytrium dendrobatidis JEL423.</title>
        <authorList>
            <consortium name="The Broad Institute Genome Sequencing Platform"/>
            <person name="Birren B."/>
            <person name="Lander E."/>
            <person name="Galagan J."/>
            <person name="Cuomo C."/>
            <person name="Devon K."/>
            <person name="Jaffe D."/>
            <person name="Butler J."/>
            <person name="Alvarez P."/>
            <person name="Gnerre S."/>
            <person name="Grabherr M."/>
            <person name="Kleber M."/>
            <person name="Mauceli E."/>
            <person name="Brockman W."/>
            <person name="Young S."/>
            <person name="LaButti K."/>
            <person name="Sykes S."/>
            <person name="DeCaprio D."/>
            <person name="Crawford M."/>
            <person name="Koehrsen M."/>
            <person name="Engels R."/>
            <person name="Montgomery P."/>
            <person name="Pearson M."/>
            <person name="Howarth C."/>
            <person name="Larson L."/>
            <person name="White J."/>
            <person name="O'Leary S."/>
            <person name="Kodira C."/>
            <person name="Zeng Q."/>
            <person name="Yandava C."/>
            <person name="Alvarado L."/>
            <person name="Longcore J."/>
            <person name="James T."/>
        </authorList>
    </citation>
    <scope>NUCLEOTIDE SEQUENCE [LARGE SCALE GENOMIC DNA]</scope>
    <source>
        <strain evidence="8 9">JEL423</strain>
    </source>
</reference>
<feature type="region of interest" description="Disordered" evidence="5">
    <location>
        <begin position="216"/>
        <end position="243"/>
    </location>
</feature>
<protein>
    <recommendedName>
        <fullName evidence="10">Cell division control protein 73 C-terminal domain-containing protein</fullName>
    </recommendedName>
</protein>
<dbReference type="InterPro" id="IPR007852">
    <property type="entry name" value="Cdc73/Parafibromin"/>
</dbReference>
<evidence type="ECO:0000256" key="2">
    <source>
        <dbReference type="ARBA" id="ARBA00010427"/>
    </source>
</evidence>
<evidence type="ECO:0000256" key="1">
    <source>
        <dbReference type="ARBA" id="ARBA00004123"/>
    </source>
</evidence>
<dbReference type="AlphaFoldDB" id="A0A177WM73"/>
<feature type="domain" description="Cell division control protein 73 C-terminal" evidence="6">
    <location>
        <begin position="252"/>
        <end position="357"/>
    </location>
</feature>
<feature type="compositionally biased region" description="Polar residues" evidence="5">
    <location>
        <begin position="216"/>
        <end position="236"/>
    </location>
</feature>
<evidence type="ECO:0000256" key="3">
    <source>
        <dbReference type="ARBA" id="ARBA00023163"/>
    </source>
</evidence>
<keyword evidence="4" id="KW-0539">Nucleus</keyword>
<dbReference type="Pfam" id="PF05179">
    <property type="entry name" value="CDC73_C"/>
    <property type="match status" value="1"/>
</dbReference>
<dbReference type="GO" id="GO:0016593">
    <property type="term" value="C:Cdc73/Paf1 complex"/>
    <property type="evidence" value="ECO:0007669"/>
    <property type="project" value="InterPro"/>
</dbReference>